<proteinExistence type="predicted"/>
<organism evidence="2 3">
    <name type="scientific">Coniochaeta hoffmannii</name>
    <dbReference type="NCBI Taxonomy" id="91930"/>
    <lineage>
        <taxon>Eukaryota</taxon>
        <taxon>Fungi</taxon>
        <taxon>Dikarya</taxon>
        <taxon>Ascomycota</taxon>
        <taxon>Pezizomycotina</taxon>
        <taxon>Sordariomycetes</taxon>
        <taxon>Sordariomycetidae</taxon>
        <taxon>Coniochaetales</taxon>
        <taxon>Coniochaetaceae</taxon>
        <taxon>Coniochaeta</taxon>
    </lineage>
</organism>
<dbReference type="Proteomes" id="UP001174691">
    <property type="component" value="Unassembled WGS sequence"/>
</dbReference>
<name>A0AA38S3V4_9PEZI</name>
<evidence type="ECO:0000313" key="3">
    <source>
        <dbReference type="Proteomes" id="UP001174691"/>
    </source>
</evidence>
<keyword evidence="3" id="KW-1185">Reference proteome</keyword>
<feature type="chain" id="PRO_5041219973" evidence="1">
    <location>
        <begin position="18"/>
        <end position="318"/>
    </location>
</feature>
<gene>
    <name evidence="2" type="ORF">NKR19_g3308</name>
</gene>
<feature type="signal peptide" evidence="1">
    <location>
        <begin position="1"/>
        <end position="17"/>
    </location>
</feature>
<protein>
    <submittedName>
        <fullName evidence="2">FAD dependent oxidoreductase</fullName>
    </submittedName>
</protein>
<accession>A0AA38S3V4</accession>
<dbReference type="EMBL" id="JANBVN010000036">
    <property type="protein sequence ID" value="KAJ9158407.1"/>
    <property type="molecule type" value="Genomic_DNA"/>
</dbReference>
<reference evidence="2" key="1">
    <citation type="submission" date="2022-07" db="EMBL/GenBank/DDBJ databases">
        <title>Fungi with potential for degradation of polypropylene.</title>
        <authorList>
            <person name="Gostincar C."/>
        </authorList>
    </citation>
    <scope>NUCLEOTIDE SEQUENCE</scope>
    <source>
        <strain evidence="2">EXF-13287</strain>
    </source>
</reference>
<keyword evidence="1" id="KW-0732">Signal</keyword>
<sequence>MVNLHVIVAAMAATAAALPNNDFGPQAVCNKDNCYRGVGISSSRIAGCSSHMAVTVTPCTSTVTATATVTETSTVNNFPMKRAAIAAGIEAREDPSSCVFTTETPTALPAYATAACPALGTTALPPARLSSACSCNGVTASTTALPAPFTTVTATTTVSATASAARPAFILNSSGDHSLYVTVDDAGALRLTRDSAGATPFYVDAGNQLRNLRDPAKLLVDYYQPSPATADNKVYNAVPQPGANYRITCSQPGRSDGAYYGRCQAGGPPNGNPAVYGFGTCPSQGYYVYMIPNGSNVRCFDGGYAFSGFLLRAYTGPV</sequence>
<evidence type="ECO:0000313" key="2">
    <source>
        <dbReference type="EMBL" id="KAJ9158407.1"/>
    </source>
</evidence>
<dbReference type="AlphaFoldDB" id="A0AA38S3V4"/>
<evidence type="ECO:0000256" key="1">
    <source>
        <dbReference type="SAM" id="SignalP"/>
    </source>
</evidence>
<comment type="caution">
    <text evidence="2">The sequence shown here is derived from an EMBL/GenBank/DDBJ whole genome shotgun (WGS) entry which is preliminary data.</text>
</comment>